<dbReference type="Proteomes" id="UP000473574">
    <property type="component" value="Unassembled WGS sequence"/>
</dbReference>
<organism evidence="1 2">
    <name type="scientific">Adonisia turfae CCMR0082</name>
    <dbReference type="NCBI Taxonomy" id="2304604"/>
    <lineage>
        <taxon>Bacteria</taxon>
        <taxon>Bacillati</taxon>
        <taxon>Cyanobacteriota</taxon>
        <taxon>Adonisia</taxon>
        <taxon>Adonisia turfae</taxon>
    </lineage>
</organism>
<reference evidence="1 2" key="1">
    <citation type="journal article" date="2020" name="Microb. Ecol.">
        <title>Ecogenomics of the Marine Benthic Filamentous Cyanobacterium Adonisia.</title>
        <authorList>
            <person name="Walter J.M."/>
            <person name="Coutinho F.H."/>
            <person name="Leomil L."/>
            <person name="Hargreaves P.I."/>
            <person name="Campeao M.E."/>
            <person name="Vieira V.V."/>
            <person name="Silva B.S."/>
            <person name="Fistarol G.O."/>
            <person name="Salomon P.S."/>
            <person name="Sawabe T."/>
            <person name="Mino S."/>
            <person name="Hosokawa M."/>
            <person name="Miyashita H."/>
            <person name="Maruyama F."/>
            <person name="van Verk M.C."/>
            <person name="Dutilh B.E."/>
            <person name="Thompson C.C."/>
            <person name="Thompson F.L."/>
        </authorList>
    </citation>
    <scope>NUCLEOTIDE SEQUENCE [LARGE SCALE GENOMIC DNA]</scope>
    <source>
        <strain evidence="1 2">CCMR0082</strain>
    </source>
</reference>
<evidence type="ECO:0000313" key="1">
    <source>
        <dbReference type="EMBL" id="NEZ64827.1"/>
    </source>
</evidence>
<dbReference type="AlphaFoldDB" id="A0A6M0S8M9"/>
<accession>A0A6M0S8M9</accession>
<gene>
    <name evidence="1" type="ORF">D0962_18885</name>
</gene>
<protein>
    <recommendedName>
        <fullName evidence="3">HTH cro/C1-type domain-containing protein</fullName>
    </recommendedName>
</protein>
<evidence type="ECO:0000313" key="2">
    <source>
        <dbReference type="Proteomes" id="UP000473574"/>
    </source>
</evidence>
<evidence type="ECO:0008006" key="3">
    <source>
        <dbReference type="Google" id="ProtNLM"/>
    </source>
</evidence>
<proteinExistence type="predicted"/>
<dbReference type="EMBL" id="QZCE01000002">
    <property type="protein sequence ID" value="NEZ64827.1"/>
    <property type="molecule type" value="Genomic_DNA"/>
</dbReference>
<comment type="caution">
    <text evidence="1">The sequence shown here is derived from an EMBL/GenBank/DDBJ whole genome shotgun (WGS) entry which is preliminary data.</text>
</comment>
<dbReference type="RefSeq" id="WP_163665394.1">
    <property type="nucleotide sequence ID" value="NZ_QZCE01000002.1"/>
</dbReference>
<sequence>MKKELLSHWINEQLRLHTAVDLARALGVSSQGLFKWRNQEVKRLSEKSLQSLADYKEESLEETCEWLGIPMPSTYVLVARIEKLEQEVKELKLLAA</sequence>
<name>A0A6M0S8M9_9CYAN</name>